<dbReference type="Pfam" id="PF00589">
    <property type="entry name" value="Phage_integrase"/>
    <property type="match status" value="1"/>
</dbReference>
<keyword evidence="3" id="KW-0233">DNA recombination</keyword>
<gene>
    <name evidence="6" type="ORF">SAMN02910291_02144</name>
</gene>
<dbReference type="GO" id="GO:0003677">
    <property type="term" value="F:DNA binding"/>
    <property type="evidence" value="ECO:0007669"/>
    <property type="project" value="UniProtKB-KW"/>
</dbReference>
<dbReference type="GO" id="GO:0006310">
    <property type="term" value="P:DNA recombination"/>
    <property type="evidence" value="ECO:0007669"/>
    <property type="project" value="UniProtKB-KW"/>
</dbReference>
<evidence type="ECO:0000256" key="2">
    <source>
        <dbReference type="ARBA" id="ARBA00023125"/>
    </source>
</evidence>
<feature type="region of interest" description="Disordered" evidence="4">
    <location>
        <begin position="385"/>
        <end position="405"/>
    </location>
</feature>
<organism evidence="6 7">
    <name type="scientific">Desulfovibrio desulfuricans</name>
    <dbReference type="NCBI Taxonomy" id="876"/>
    <lineage>
        <taxon>Bacteria</taxon>
        <taxon>Pseudomonadati</taxon>
        <taxon>Thermodesulfobacteriota</taxon>
        <taxon>Desulfovibrionia</taxon>
        <taxon>Desulfovibrionales</taxon>
        <taxon>Desulfovibrionaceae</taxon>
        <taxon>Desulfovibrio</taxon>
    </lineage>
</organism>
<dbReference type="Gene3D" id="1.10.150.130">
    <property type="match status" value="1"/>
</dbReference>
<dbReference type="SUPFAM" id="SSF56349">
    <property type="entry name" value="DNA breaking-rejoining enzymes"/>
    <property type="match status" value="1"/>
</dbReference>
<evidence type="ECO:0000256" key="4">
    <source>
        <dbReference type="SAM" id="MobiDB-lite"/>
    </source>
</evidence>
<dbReference type="EMBL" id="FPIW01000045">
    <property type="protein sequence ID" value="SFW62220.1"/>
    <property type="molecule type" value="Genomic_DNA"/>
</dbReference>
<keyword evidence="2" id="KW-0238">DNA-binding</keyword>
<dbReference type="PANTHER" id="PTHR30349">
    <property type="entry name" value="PHAGE INTEGRASE-RELATED"/>
    <property type="match status" value="1"/>
</dbReference>
<accession>A0AA94HU17</accession>
<dbReference type="InterPro" id="IPR011010">
    <property type="entry name" value="DNA_brk_join_enz"/>
</dbReference>
<dbReference type="InterPro" id="IPR050090">
    <property type="entry name" value="Tyrosine_recombinase_XerCD"/>
</dbReference>
<dbReference type="InterPro" id="IPR002104">
    <property type="entry name" value="Integrase_catalytic"/>
</dbReference>
<evidence type="ECO:0000313" key="7">
    <source>
        <dbReference type="Proteomes" id="UP000182680"/>
    </source>
</evidence>
<evidence type="ECO:0000259" key="5">
    <source>
        <dbReference type="PROSITE" id="PS51898"/>
    </source>
</evidence>
<dbReference type="Proteomes" id="UP000182680">
    <property type="component" value="Unassembled WGS sequence"/>
</dbReference>
<evidence type="ECO:0000256" key="1">
    <source>
        <dbReference type="ARBA" id="ARBA00008857"/>
    </source>
</evidence>
<name>A0AA94HU17_DESDE</name>
<reference evidence="7" key="1">
    <citation type="submission" date="2016-11" db="EMBL/GenBank/DDBJ databases">
        <authorList>
            <person name="Jaros S."/>
            <person name="Januszkiewicz K."/>
            <person name="Wedrychowicz H."/>
        </authorList>
    </citation>
    <scope>NUCLEOTIDE SEQUENCE [LARGE SCALE GENOMIC DNA]</scope>
    <source>
        <strain evidence="7">DSM 7057</strain>
    </source>
</reference>
<evidence type="ECO:0000256" key="3">
    <source>
        <dbReference type="ARBA" id="ARBA00023172"/>
    </source>
</evidence>
<proteinExistence type="inferred from homology"/>
<comment type="similarity">
    <text evidence="1">Belongs to the 'phage' integrase family.</text>
</comment>
<dbReference type="Gene3D" id="1.10.443.10">
    <property type="entry name" value="Intergrase catalytic core"/>
    <property type="match status" value="1"/>
</dbReference>
<dbReference type="PROSITE" id="PS51898">
    <property type="entry name" value="TYR_RECOMBINASE"/>
    <property type="match status" value="1"/>
</dbReference>
<protein>
    <submittedName>
        <fullName evidence="6">Integrase</fullName>
    </submittedName>
</protein>
<feature type="domain" description="Tyr recombinase" evidence="5">
    <location>
        <begin position="165"/>
        <end position="350"/>
    </location>
</feature>
<dbReference type="InterPro" id="IPR013762">
    <property type="entry name" value="Integrase-like_cat_sf"/>
</dbReference>
<dbReference type="GO" id="GO:0015074">
    <property type="term" value="P:DNA integration"/>
    <property type="evidence" value="ECO:0007669"/>
    <property type="project" value="InterPro"/>
</dbReference>
<comment type="caution">
    <text evidence="6">The sequence shown here is derived from an EMBL/GenBank/DDBJ whole genome shotgun (WGS) entry which is preliminary data.</text>
</comment>
<dbReference type="AlphaFoldDB" id="A0AA94HU17"/>
<dbReference type="InterPro" id="IPR010998">
    <property type="entry name" value="Integrase_recombinase_N"/>
</dbReference>
<sequence length="405" mass="45985">MASKIMKDGRVRWKGRVQKLGQIRQKLFDTRAAALEWEAEERKASWEATTDTACSLKNWAEKYLDHAAKYDRKTFNEKRQALRKLFAATIGKGKAAQLIVNPLSPVASLTPGKVLAALRVQFETRSGNAANKDRKNLVAAWNWGIKYLGLPTPNPCLVDRFPEKRHPRYVPAEEDFWKVFAQTQGQDRIMLLCYLHLGARRSEIFRLCWEDVDFGNSRIRLYTKKRRDGSLEYDWLPMTGELAEALNWWWDNRTFKDSTHVFICEQDGGFCREQYGKPFKERMQLMKRLCGRAKVKPFGFHAIRHLTASILYKMGQPVSVIQAILRHKSPNTTAIYLRTLGLEETRGALEGLAARFAGHGLEPDPAGNGSGNGCGKVLSFTAKGSTQEKMPASPAPVVVRRKRTA</sequence>
<dbReference type="PANTHER" id="PTHR30349:SF41">
    <property type="entry name" value="INTEGRASE_RECOMBINASE PROTEIN MJ0367-RELATED"/>
    <property type="match status" value="1"/>
</dbReference>
<evidence type="ECO:0000313" key="6">
    <source>
        <dbReference type="EMBL" id="SFW62220.1"/>
    </source>
</evidence>
<dbReference type="RefSeq" id="WP_072312195.1">
    <property type="nucleotide sequence ID" value="NZ_FPIW01000045.1"/>
</dbReference>